<dbReference type="SUPFAM" id="SSF51197">
    <property type="entry name" value="Clavaminate synthase-like"/>
    <property type="match status" value="1"/>
</dbReference>
<keyword evidence="12" id="KW-1185">Reference proteome</keyword>
<comment type="function">
    <text evidence="6">2-oxoglutarate-dependent dioxygenase essential for auxin catabolism and maintenance of auxin homeostasis in reproductive organs. Catalyzes the irreversible oxidation of indole-3-acetic acid (IAA) to the biologically inactive 2-oxoindole-3-acetic acid (OxIAA).</text>
</comment>
<dbReference type="Pfam" id="PF14226">
    <property type="entry name" value="DIOX_N"/>
    <property type="match status" value="1"/>
</dbReference>
<name>A0AAV0C9B8_9ASTE</name>
<dbReference type="InterPro" id="IPR050231">
    <property type="entry name" value="Iron_ascorbate_oxido_reductase"/>
</dbReference>
<dbReference type="PROSITE" id="PS51471">
    <property type="entry name" value="FE2OG_OXY"/>
    <property type="match status" value="1"/>
</dbReference>
<evidence type="ECO:0000256" key="3">
    <source>
        <dbReference type="ARBA" id="ARBA00022723"/>
    </source>
</evidence>
<evidence type="ECO:0000256" key="4">
    <source>
        <dbReference type="ARBA" id="ARBA00023004"/>
    </source>
</evidence>
<dbReference type="EMBL" id="CAMAPF010000017">
    <property type="protein sequence ID" value="CAH9070364.1"/>
    <property type="molecule type" value="Genomic_DNA"/>
</dbReference>
<evidence type="ECO:0000256" key="7">
    <source>
        <dbReference type="ARBA" id="ARBA00074102"/>
    </source>
</evidence>
<keyword evidence="3 9" id="KW-0479">Metal-binding</keyword>
<dbReference type="FunFam" id="2.60.120.330:FF:000017">
    <property type="entry name" value="2-oxoglutarate-dependent dioxygenase DAO"/>
    <property type="match status" value="1"/>
</dbReference>
<evidence type="ECO:0000256" key="2">
    <source>
        <dbReference type="ARBA" id="ARBA00012885"/>
    </source>
</evidence>
<gene>
    <name evidence="11" type="ORF">CEPIT_LOCUS3411</name>
</gene>
<organism evidence="11 12">
    <name type="scientific">Cuscuta epithymum</name>
    <dbReference type="NCBI Taxonomy" id="186058"/>
    <lineage>
        <taxon>Eukaryota</taxon>
        <taxon>Viridiplantae</taxon>
        <taxon>Streptophyta</taxon>
        <taxon>Embryophyta</taxon>
        <taxon>Tracheophyta</taxon>
        <taxon>Spermatophyta</taxon>
        <taxon>Magnoliopsida</taxon>
        <taxon>eudicotyledons</taxon>
        <taxon>Gunneridae</taxon>
        <taxon>Pentapetalae</taxon>
        <taxon>asterids</taxon>
        <taxon>lamiids</taxon>
        <taxon>Solanales</taxon>
        <taxon>Convolvulaceae</taxon>
        <taxon>Cuscuteae</taxon>
        <taxon>Cuscuta</taxon>
        <taxon>Cuscuta subgen. Cuscuta</taxon>
    </lineage>
</organism>
<sequence>MGSNKENMVPVIDLHDFPAQSKKLIEVCEEWGCFRLVNFHNILSLSLMLDMKQVVKSLFDLPEEIKKRNKHVIHGSGYTAPTLRDPLYEAFGLYNMASLQDVEAFCTDLDASPHQRETIVKYAASVHEVMLEIGRKLAEGLGMKGKLFEGWSCQFRINKYHFTSESVGSSGVIVHTDSGFLTVLQDDESVGGLEVIKRSGEIVAVDPLPGSLLLNLGDMATIWSNGRFYNVRHGVMCKEPKMRLSIASFLLGPKDVAIEPPQELLASDPRRLYKPITYTELRKLRILNKLQDGKALELVEVHESVI</sequence>
<comment type="catalytic activity">
    <reaction evidence="5">
        <text>(E)-feruloyl-CoA + 2-oxoglutarate + O2 = (E)-6-hydroxyferuloyl-CoA + succinate + CO2</text>
        <dbReference type="Rhea" id="RHEA:57856"/>
        <dbReference type="ChEBI" id="CHEBI:15379"/>
        <dbReference type="ChEBI" id="CHEBI:16526"/>
        <dbReference type="ChEBI" id="CHEBI:16810"/>
        <dbReference type="ChEBI" id="CHEBI:30031"/>
        <dbReference type="ChEBI" id="CHEBI:87305"/>
        <dbReference type="ChEBI" id="CHEBI:142390"/>
        <dbReference type="EC" id="1.14.11.61"/>
    </reaction>
</comment>
<evidence type="ECO:0000259" key="10">
    <source>
        <dbReference type="PROSITE" id="PS51471"/>
    </source>
</evidence>
<protein>
    <recommendedName>
        <fullName evidence="7">2-oxoglutarate-dependent dioxygenase DAO</fullName>
        <ecNumber evidence="2">1.14.11.61</ecNumber>
    </recommendedName>
    <alternativeName>
        <fullName evidence="8">Protein DIOXYGENASE FOR AUXIN OXIDATION</fullName>
    </alternativeName>
</protein>
<accession>A0AAV0C9B8</accession>
<dbReference type="Gene3D" id="2.60.120.330">
    <property type="entry name" value="B-lactam Antibiotic, Isopenicillin N Synthase, Chain"/>
    <property type="match status" value="1"/>
</dbReference>
<dbReference type="GO" id="GO:0016706">
    <property type="term" value="F:2-oxoglutarate-dependent dioxygenase activity"/>
    <property type="evidence" value="ECO:0007669"/>
    <property type="project" value="UniProtKB-ARBA"/>
</dbReference>
<comment type="pathway">
    <text evidence="1">Phenylpropanoid metabolism.</text>
</comment>
<reference evidence="11" key="1">
    <citation type="submission" date="2022-07" db="EMBL/GenBank/DDBJ databases">
        <authorList>
            <person name="Macas J."/>
            <person name="Novak P."/>
            <person name="Neumann P."/>
        </authorList>
    </citation>
    <scope>NUCLEOTIDE SEQUENCE</scope>
</reference>
<evidence type="ECO:0000256" key="1">
    <source>
        <dbReference type="ARBA" id="ARBA00004918"/>
    </source>
</evidence>
<dbReference type="GO" id="GO:0002238">
    <property type="term" value="P:response to molecule of fungal origin"/>
    <property type="evidence" value="ECO:0007669"/>
    <property type="project" value="UniProtKB-ARBA"/>
</dbReference>
<comment type="similarity">
    <text evidence="9">Belongs to the iron/ascorbate-dependent oxidoreductase family.</text>
</comment>
<dbReference type="InterPro" id="IPR026992">
    <property type="entry name" value="DIOX_N"/>
</dbReference>
<keyword evidence="9" id="KW-0560">Oxidoreductase</keyword>
<evidence type="ECO:0000313" key="11">
    <source>
        <dbReference type="EMBL" id="CAH9070364.1"/>
    </source>
</evidence>
<dbReference type="InterPro" id="IPR027443">
    <property type="entry name" value="IPNS-like_sf"/>
</dbReference>
<dbReference type="InterPro" id="IPR044861">
    <property type="entry name" value="IPNS-like_FE2OG_OXY"/>
</dbReference>
<dbReference type="GO" id="GO:0009805">
    <property type="term" value="P:coumarin biosynthetic process"/>
    <property type="evidence" value="ECO:0007669"/>
    <property type="project" value="UniProtKB-ARBA"/>
</dbReference>
<dbReference type="GO" id="GO:0046872">
    <property type="term" value="F:metal ion binding"/>
    <property type="evidence" value="ECO:0007669"/>
    <property type="project" value="UniProtKB-KW"/>
</dbReference>
<dbReference type="EC" id="1.14.11.61" evidence="2"/>
<evidence type="ECO:0000256" key="5">
    <source>
        <dbReference type="ARBA" id="ARBA00048503"/>
    </source>
</evidence>
<dbReference type="Proteomes" id="UP001152523">
    <property type="component" value="Unassembled WGS sequence"/>
</dbReference>
<dbReference type="Pfam" id="PF03171">
    <property type="entry name" value="2OG-FeII_Oxy"/>
    <property type="match status" value="1"/>
</dbReference>
<evidence type="ECO:0000313" key="12">
    <source>
        <dbReference type="Proteomes" id="UP001152523"/>
    </source>
</evidence>
<dbReference type="PANTHER" id="PTHR47990">
    <property type="entry name" value="2-OXOGLUTARATE (2OG) AND FE(II)-DEPENDENT OXYGENASE SUPERFAMILY PROTEIN-RELATED"/>
    <property type="match status" value="1"/>
</dbReference>
<evidence type="ECO:0000256" key="6">
    <source>
        <dbReference type="ARBA" id="ARBA00054658"/>
    </source>
</evidence>
<dbReference type="InterPro" id="IPR005123">
    <property type="entry name" value="Oxoglu/Fe-dep_dioxygenase_dom"/>
</dbReference>
<proteinExistence type="inferred from homology"/>
<evidence type="ECO:0000256" key="9">
    <source>
        <dbReference type="RuleBase" id="RU003682"/>
    </source>
</evidence>
<evidence type="ECO:0000256" key="8">
    <source>
        <dbReference type="ARBA" id="ARBA00076740"/>
    </source>
</evidence>
<comment type="caution">
    <text evidence="11">The sequence shown here is derived from an EMBL/GenBank/DDBJ whole genome shotgun (WGS) entry which is preliminary data.</text>
</comment>
<dbReference type="AlphaFoldDB" id="A0AAV0C9B8"/>
<feature type="domain" description="Fe2OG dioxygenase" evidence="10">
    <location>
        <begin position="149"/>
        <end position="253"/>
    </location>
</feature>
<keyword evidence="4 9" id="KW-0408">Iron</keyword>